<dbReference type="CDD" id="cd09993">
    <property type="entry name" value="HDAC_classIV"/>
    <property type="match status" value="1"/>
</dbReference>
<dbReference type="RefSeq" id="WP_094267666.1">
    <property type="nucleotide sequence ID" value="NZ_NOIH01000007.1"/>
</dbReference>
<organism evidence="4 5">
    <name type="scientific">Thauera propionica</name>
    <dbReference type="NCBI Taxonomy" id="2019431"/>
    <lineage>
        <taxon>Bacteria</taxon>
        <taxon>Pseudomonadati</taxon>
        <taxon>Pseudomonadota</taxon>
        <taxon>Betaproteobacteria</taxon>
        <taxon>Rhodocyclales</taxon>
        <taxon>Zoogloeaceae</taxon>
        <taxon>Thauera</taxon>
    </lineage>
</organism>
<sequence length="306" mass="33087">MKLYYADHFVLPLPEGHRFPMEKYARLRSRLQASGMFAETDFRVPDPASDEAILRAHDAGYLERVAGGTLDAAEVRRIGFPWSPAMVERSRRSAGATLAACRSALARDGGTACAVNLAGGTHHAHRDFGSGFCVFNDTAIAALAMRAEGRAGRIAIVDCDVHQGDGTATILADEPEVFTCSLHGAKNFPFRKQISDLDIELPDETDDAAYLKALDDAVQSVFERVRPELVIYLAGADPYAGDRLGRLALSIDGLRLRDERVLATCRDAGVPVAIAMAGGYAEPIDDTVTIHFNTVTSAARLLRDRA</sequence>
<evidence type="ECO:0000313" key="4">
    <source>
        <dbReference type="EMBL" id="OYD54428.1"/>
    </source>
</evidence>
<dbReference type="AlphaFoldDB" id="A0A235EZD8"/>
<comment type="caution">
    <text evidence="4">The sequence shown here is derived from an EMBL/GenBank/DDBJ whole genome shotgun (WGS) entry which is preliminary data.</text>
</comment>
<comment type="similarity">
    <text evidence="1">Belongs to the histone deacetylase family.</text>
</comment>
<gene>
    <name evidence="4" type="ORF">CGK74_06395</name>
</gene>
<dbReference type="PANTHER" id="PTHR10625:SF19">
    <property type="entry name" value="HISTONE DEACETYLASE 12"/>
    <property type="match status" value="1"/>
</dbReference>
<dbReference type="InterPro" id="IPR044150">
    <property type="entry name" value="HDAC_classIV"/>
</dbReference>
<evidence type="ECO:0000313" key="5">
    <source>
        <dbReference type="Proteomes" id="UP000215181"/>
    </source>
</evidence>
<dbReference type="InterPro" id="IPR037138">
    <property type="entry name" value="His_deacetylse_dom_sf"/>
</dbReference>
<name>A0A235EZD8_9RHOO</name>
<dbReference type="PRINTS" id="PR01270">
    <property type="entry name" value="HDASUPER"/>
</dbReference>
<proteinExistence type="inferred from homology"/>
<dbReference type="OrthoDB" id="9808367at2"/>
<dbReference type="InterPro" id="IPR023801">
    <property type="entry name" value="His_deacetylse_dom"/>
</dbReference>
<keyword evidence="2" id="KW-0378">Hydrolase</keyword>
<evidence type="ECO:0000259" key="3">
    <source>
        <dbReference type="Pfam" id="PF00850"/>
    </source>
</evidence>
<evidence type="ECO:0000256" key="1">
    <source>
        <dbReference type="ARBA" id="ARBA00005947"/>
    </source>
</evidence>
<feature type="domain" description="Histone deacetylase" evidence="3">
    <location>
        <begin position="17"/>
        <end position="282"/>
    </location>
</feature>
<dbReference type="Proteomes" id="UP000215181">
    <property type="component" value="Unassembled WGS sequence"/>
</dbReference>
<evidence type="ECO:0000256" key="2">
    <source>
        <dbReference type="ARBA" id="ARBA00022801"/>
    </source>
</evidence>
<dbReference type="InterPro" id="IPR023696">
    <property type="entry name" value="Ureohydrolase_dom_sf"/>
</dbReference>
<dbReference type="PANTHER" id="PTHR10625">
    <property type="entry name" value="HISTONE DEACETYLASE HDAC1-RELATED"/>
    <property type="match status" value="1"/>
</dbReference>
<dbReference type="GO" id="GO:0004407">
    <property type="term" value="F:histone deacetylase activity"/>
    <property type="evidence" value="ECO:0007669"/>
    <property type="project" value="InterPro"/>
</dbReference>
<protein>
    <submittedName>
        <fullName evidence="4">Histone deacetylase</fullName>
    </submittedName>
</protein>
<dbReference type="GO" id="GO:0016787">
    <property type="term" value="F:hydrolase activity"/>
    <property type="evidence" value="ECO:0007669"/>
    <property type="project" value="UniProtKB-KW"/>
</dbReference>
<keyword evidence="5" id="KW-1185">Reference proteome</keyword>
<reference evidence="4 5" key="1">
    <citation type="submission" date="2017-07" db="EMBL/GenBank/DDBJ databases">
        <title>Thauera sp. KNDSS-Mac4 genome sequence and assembly.</title>
        <authorList>
            <person name="Mayilraj S."/>
        </authorList>
    </citation>
    <scope>NUCLEOTIDE SEQUENCE [LARGE SCALE GENOMIC DNA]</scope>
    <source>
        <strain evidence="4 5">KNDSS-Mac4</strain>
    </source>
</reference>
<dbReference type="GO" id="GO:0040029">
    <property type="term" value="P:epigenetic regulation of gene expression"/>
    <property type="evidence" value="ECO:0007669"/>
    <property type="project" value="TreeGrafter"/>
</dbReference>
<dbReference type="SUPFAM" id="SSF52768">
    <property type="entry name" value="Arginase/deacetylase"/>
    <property type="match status" value="1"/>
</dbReference>
<dbReference type="Gene3D" id="3.40.800.20">
    <property type="entry name" value="Histone deacetylase domain"/>
    <property type="match status" value="1"/>
</dbReference>
<dbReference type="Pfam" id="PF00850">
    <property type="entry name" value="Hist_deacetyl"/>
    <property type="match status" value="1"/>
</dbReference>
<dbReference type="InterPro" id="IPR000286">
    <property type="entry name" value="HDACs"/>
</dbReference>
<dbReference type="EMBL" id="NOIH01000007">
    <property type="protein sequence ID" value="OYD54428.1"/>
    <property type="molecule type" value="Genomic_DNA"/>
</dbReference>
<accession>A0A235EZD8</accession>